<dbReference type="Proteomes" id="UP000298138">
    <property type="component" value="Unassembled WGS sequence"/>
</dbReference>
<accession>A0A4S2MRK8</accession>
<evidence type="ECO:0000313" key="2">
    <source>
        <dbReference type="Proteomes" id="UP000298138"/>
    </source>
</evidence>
<evidence type="ECO:0000313" key="1">
    <source>
        <dbReference type="EMBL" id="TGZ78629.1"/>
    </source>
</evidence>
<protein>
    <submittedName>
        <fullName evidence="1">Uncharacterized protein</fullName>
    </submittedName>
</protein>
<sequence length="129" mass="14746">MEFRDSELLSSSFSCRLCDLRHVSSSSLDSAVGQRYCIVSQRIFFFITTPRVDRFRLSIAEMLGLRGGVCFGYGTHHHDGDVWRRGFCYYLLLLLLLRCCYCYCYCYSTDTIAAIADTTDTADPVLMTN</sequence>
<reference evidence="1 2" key="1">
    <citation type="submission" date="2019-04" db="EMBL/GenBank/DDBJ databases">
        <title>Comparative genomics and transcriptomics to analyze fruiting body development in filamentous ascomycetes.</title>
        <authorList>
            <consortium name="DOE Joint Genome Institute"/>
            <person name="Lutkenhaus R."/>
            <person name="Traeger S."/>
            <person name="Breuer J."/>
            <person name="Kuo A."/>
            <person name="Lipzen A."/>
            <person name="Pangilinan J."/>
            <person name="Dilworth D."/>
            <person name="Sandor L."/>
            <person name="Poggeler S."/>
            <person name="Barry K."/>
            <person name="Grigoriev I.V."/>
            <person name="Nowrousian M."/>
        </authorList>
    </citation>
    <scope>NUCLEOTIDE SEQUENCE [LARGE SCALE GENOMIC DNA]</scope>
    <source>
        <strain evidence="1 2">CBS 389.68</strain>
    </source>
</reference>
<dbReference type="EMBL" id="ML220139">
    <property type="protein sequence ID" value="TGZ78629.1"/>
    <property type="molecule type" value="Genomic_DNA"/>
</dbReference>
<name>A0A4S2MRK8_9PEZI</name>
<gene>
    <name evidence="1" type="ORF">EX30DRAFT_132001</name>
</gene>
<keyword evidence="2" id="KW-1185">Reference proteome</keyword>
<dbReference type="AlphaFoldDB" id="A0A4S2MRK8"/>
<proteinExistence type="predicted"/>
<dbReference type="InParanoid" id="A0A4S2MRK8"/>
<organism evidence="1 2">
    <name type="scientific">Ascodesmis nigricans</name>
    <dbReference type="NCBI Taxonomy" id="341454"/>
    <lineage>
        <taxon>Eukaryota</taxon>
        <taxon>Fungi</taxon>
        <taxon>Dikarya</taxon>
        <taxon>Ascomycota</taxon>
        <taxon>Pezizomycotina</taxon>
        <taxon>Pezizomycetes</taxon>
        <taxon>Pezizales</taxon>
        <taxon>Ascodesmidaceae</taxon>
        <taxon>Ascodesmis</taxon>
    </lineage>
</organism>